<feature type="transmembrane region" description="Helical" evidence="1">
    <location>
        <begin position="313"/>
        <end position="332"/>
    </location>
</feature>
<sequence>MEVIRTYLDNLFSTLPDTPQTRRAKEELWGMMEDKYQELKDQGLPENQIIGTVISQFGNLEELRETLGLEQPYAAAPPPQPQPAGIPMSYAQAQECLTTYRRASRGIGIGAVLCILAVMPLFVLLGLFELELLSEGLAVALGLGALFVLVAAAVVLFIFYGTQLSPYEKWKTNGALLEQEGVAWAQQQKALQSRYFPLRIALGAVLCILSVVPMLITAILTEGTYFQDGAALLSLSVLFPLVAVGVYQFIRAGMVDSCCKMLLGELDTGPALSPVDVKTGKKVPTVVDIVAQIYWPLIVIAYLIWSFLTFDWWITWIIWPIAGIAFGIFAGVTESIAKRKAYQKNEP</sequence>
<dbReference type="NCBIfam" id="NF038403">
    <property type="entry name" value="perm_prefix_1"/>
    <property type="match status" value="1"/>
</dbReference>
<accession>A0A9D1IS17</accession>
<feature type="transmembrane region" description="Helical" evidence="1">
    <location>
        <begin position="231"/>
        <end position="250"/>
    </location>
</feature>
<proteinExistence type="predicted"/>
<organism evidence="2 3">
    <name type="scientific">Candidatus Egerieicola faecale</name>
    <dbReference type="NCBI Taxonomy" id="2840774"/>
    <lineage>
        <taxon>Bacteria</taxon>
        <taxon>Bacillati</taxon>
        <taxon>Bacillota</taxon>
        <taxon>Clostridia</taxon>
        <taxon>Eubacteriales</taxon>
        <taxon>Oscillospiraceae</taxon>
        <taxon>Oscillospiraceae incertae sedis</taxon>
        <taxon>Candidatus Egerieicola</taxon>
    </lineage>
</organism>
<reference evidence="2" key="1">
    <citation type="submission" date="2020-10" db="EMBL/GenBank/DDBJ databases">
        <authorList>
            <person name="Gilroy R."/>
        </authorList>
    </citation>
    <scope>NUCLEOTIDE SEQUENCE</scope>
    <source>
        <strain evidence="2">4509</strain>
    </source>
</reference>
<evidence type="ECO:0000256" key="1">
    <source>
        <dbReference type="SAM" id="Phobius"/>
    </source>
</evidence>
<reference evidence="2" key="2">
    <citation type="journal article" date="2021" name="PeerJ">
        <title>Extensive microbial diversity within the chicken gut microbiome revealed by metagenomics and culture.</title>
        <authorList>
            <person name="Gilroy R."/>
            <person name="Ravi A."/>
            <person name="Getino M."/>
            <person name="Pursley I."/>
            <person name="Horton D.L."/>
            <person name="Alikhan N.F."/>
            <person name="Baker D."/>
            <person name="Gharbi K."/>
            <person name="Hall N."/>
            <person name="Watson M."/>
            <person name="Adriaenssens E.M."/>
            <person name="Foster-Nyarko E."/>
            <person name="Jarju S."/>
            <person name="Secka A."/>
            <person name="Antonio M."/>
            <person name="Oren A."/>
            <person name="Chaudhuri R.R."/>
            <person name="La Ragione R."/>
            <person name="Hildebrand F."/>
            <person name="Pallen M.J."/>
        </authorList>
    </citation>
    <scope>NUCLEOTIDE SEQUENCE</scope>
    <source>
        <strain evidence="2">4509</strain>
    </source>
</reference>
<name>A0A9D1IS17_9FIRM</name>
<evidence type="ECO:0000313" key="2">
    <source>
        <dbReference type="EMBL" id="HIU42060.1"/>
    </source>
</evidence>
<dbReference type="EMBL" id="DVMX01000113">
    <property type="protein sequence ID" value="HIU42060.1"/>
    <property type="molecule type" value="Genomic_DNA"/>
</dbReference>
<comment type="caution">
    <text evidence="2">The sequence shown here is derived from an EMBL/GenBank/DDBJ whole genome shotgun (WGS) entry which is preliminary data.</text>
</comment>
<feature type="transmembrane region" description="Helical" evidence="1">
    <location>
        <begin position="140"/>
        <end position="161"/>
    </location>
</feature>
<feature type="transmembrane region" description="Helical" evidence="1">
    <location>
        <begin position="107"/>
        <end position="128"/>
    </location>
</feature>
<dbReference type="AlphaFoldDB" id="A0A9D1IS17"/>
<dbReference type="Proteomes" id="UP000824082">
    <property type="component" value="Unassembled WGS sequence"/>
</dbReference>
<gene>
    <name evidence="2" type="ORF">IAD19_05850</name>
</gene>
<protein>
    <submittedName>
        <fullName evidence="2">Uncharacterized protein</fullName>
    </submittedName>
</protein>
<evidence type="ECO:0000313" key="3">
    <source>
        <dbReference type="Proteomes" id="UP000824082"/>
    </source>
</evidence>
<keyword evidence="1" id="KW-0472">Membrane</keyword>
<feature type="transmembrane region" description="Helical" evidence="1">
    <location>
        <begin position="196"/>
        <end position="219"/>
    </location>
</feature>
<keyword evidence="1" id="KW-1133">Transmembrane helix</keyword>
<dbReference type="InterPro" id="IPR047928">
    <property type="entry name" value="Perm_prefix_1"/>
</dbReference>
<keyword evidence="1" id="KW-0812">Transmembrane</keyword>
<feature type="transmembrane region" description="Helical" evidence="1">
    <location>
        <begin position="286"/>
        <end position="307"/>
    </location>
</feature>